<name>A0A3L0VY23_ECOLX</name>
<comment type="caution">
    <text evidence="1">The sequence shown here is derived from an EMBL/GenBank/DDBJ whole genome shotgun (WGS) entry which is preliminary data.</text>
</comment>
<protein>
    <submittedName>
        <fullName evidence="1">Uncharacterized protein</fullName>
    </submittedName>
</protein>
<reference evidence="1" key="1">
    <citation type="submission" date="2018-10" db="EMBL/GenBank/DDBJ databases">
        <authorList>
            <consortium name="NARMS: The National Antimicrobial Resistance Monitoring System"/>
        </authorList>
    </citation>
    <scope>NUCLEOTIDE SEQUENCE [LARGE SCALE GENOMIC DNA]</scope>
    <source>
        <strain evidence="1">CVM N17EC0388</strain>
    </source>
</reference>
<gene>
    <name evidence="1" type="ORF">D9F05_05560</name>
</gene>
<sequence length="71" mass="7863">MQACKANRIRIVRPCKKMTRFGQGLTENMGDQAPSLASALQWVLGEPRCLVFGADMVIICTVIYNFLNTTA</sequence>
<dbReference type="AlphaFoldDB" id="A0A3L0VY23"/>
<evidence type="ECO:0000313" key="1">
    <source>
        <dbReference type="EMBL" id="MHO03839.1"/>
    </source>
</evidence>
<accession>A0A3L0VY23</accession>
<organism evidence="1">
    <name type="scientific">Escherichia coli</name>
    <dbReference type="NCBI Taxonomy" id="562"/>
    <lineage>
        <taxon>Bacteria</taxon>
        <taxon>Pseudomonadati</taxon>
        <taxon>Pseudomonadota</taxon>
        <taxon>Gammaproteobacteria</taxon>
        <taxon>Enterobacterales</taxon>
        <taxon>Enterobacteriaceae</taxon>
        <taxon>Escherichia</taxon>
    </lineage>
</organism>
<proteinExistence type="predicted"/>
<dbReference type="EMBL" id="RNRV01000007">
    <property type="protein sequence ID" value="MHO03839.1"/>
    <property type="molecule type" value="Genomic_DNA"/>
</dbReference>